<keyword evidence="2" id="KW-0813">Transport</keyword>
<evidence type="ECO:0000256" key="7">
    <source>
        <dbReference type="ARBA" id="ARBA00022989"/>
    </source>
</evidence>
<keyword evidence="8 9" id="KW-0472">Membrane</keyword>
<keyword evidence="5" id="KW-0547">Nucleotide-binding</keyword>
<evidence type="ECO:0008006" key="14">
    <source>
        <dbReference type="Google" id="ProtNLM"/>
    </source>
</evidence>
<dbReference type="PANTHER" id="PTHR48041">
    <property type="entry name" value="ABC TRANSPORTER G FAMILY MEMBER 28"/>
    <property type="match status" value="1"/>
</dbReference>
<feature type="domain" description="FHA" evidence="10">
    <location>
        <begin position="19"/>
        <end position="68"/>
    </location>
</feature>
<dbReference type="EMBL" id="BJZS01000004">
    <property type="protein sequence ID" value="GEO94031.1"/>
    <property type="molecule type" value="Genomic_DNA"/>
</dbReference>
<evidence type="ECO:0000256" key="3">
    <source>
        <dbReference type="ARBA" id="ARBA00022553"/>
    </source>
</evidence>
<keyword evidence="7 9" id="KW-1133">Transmembrane helix</keyword>
<dbReference type="RefSeq" id="WP_084271446.1">
    <property type="nucleotide sequence ID" value="NZ_CP014480.1"/>
</dbReference>
<feature type="domain" description="FHA" evidence="10">
    <location>
        <begin position="109"/>
        <end position="158"/>
    </location>
</feature>
<dbReference type="GO" id="GO:0005524">
    <property type="term" value="F:ATP binding"/>
    <property type="evidence" value="ECO:0007669"/>
    <property type="project" value="UniProtKB-KW"/>
</dbReference>
<reference evidence="12 13" key="1">
    <citation type="submission" date="2019-07" db="EMBL/GenBank/DDBJ databases">
        <title>Whole genome shotgun sequence of Kocuria turfanensis NBRC 107627.</title>
        <authorList>
            <person name="Hosoyama A."/>
            <person name="Uohara A."/>
            <person name="Ohji S."/>
            <person name="Ichikawa N."/>
        </authorList>
    </citation>
    <scope>NUCLEOTIDE SEQUENCE [LARGE SCALE GENOMIC DNA]</scope>
    <source>
        <strain evidence="12 13">NBRC 107627</strain>
    </source>
</reference>
<evidence type="ECO:0000313" key="12">
    <source>
        <dbReference type="EMBL" id="GEO94031.1"/>
    </source>
</evidence>
<dbReference type="Pfam" id="PF00005">
    <property type="entry name" value="ABC_tran"/>
    <property type="match status" value="1"/>
</dbReference>
<dbReference type="AlphaFoldDB" id="A0A512I8L6"/>
<evidence type="ECO:0000256" key="8">
    <source>
        <dbReference type="ARBA" id="ARBA00023136"/>
    </source>
</evidence>
<dbReference type="InterPro" id="IPR000253">
    <property type="entry name" value="FHA_dom"/>
</dbReference>
<evidence type="ECO:0000256" key="5">
    <source>
        <dbReference type="ARBA" id="ARBA00022741"/>
    </source>
</evidence>
<dbReference type="Pfam" id="PF01061">
    <property type="entry name" value="ABC2_membrane"/>
    <property type="match status" value="1"/>
</dbReference>
<dbReference type="InterPro" id="IPR013525">
    <property type="entry name" value="ABC2_TM"/>
</dbReference>
<feature type="transmembrane region" description="Helical" evidence="9">
    <location>
        <begin position="712"/>
        <end position="734"/>
    </location>
</feature>
<comment type="caution">
    <text evidence="12">The sequence shown here is derived from an EMBL/GenBank/DDBJ whole genome shotgun (WGS) entry which is preliminary data.</text>
</comment>
<protein>
    <recommendedName>
        <fullName evidence="14">ABC transporter ATP-binding protein</fullName>
    </recommendedName>
</protein>
<keyword evidence="6" id="KW-0067">ATP-binding</keyword>
<feature type="transmembrane region" description="Helical" evidence="9">
    <location>
        <begin position="645"/>
        <end position="665"/>
    </location>
</feature>
<dbReference type="InterPro" id="IPR003593">
    <property type="entry name" value="AAA+_ATPase"/>
</dbReference>
<dbReference type="InterPro" id="IPR050352">
    <property type="entry name" value="ABCG_transporters"/>
</dbReference>
<dbReference type="Proteomes" id="UP000321103">
    <property type="component" value="Unassembled WGS sequence"/>
</dbReference>
<feature type="domain" description="ABC transporter" evidence="11">
    <location>
        <begin position="194"/>
        <end position="428"/>
    </location>
</feature>
<dbReference type="Gene3D" id="2.60.200.20">
    <property type="match status" value="2"/>
</dbReference>
<dbReference type="Pfam" id="PF00498">
    <property type="entry name" value="FHA"/>
    <property type="match status" value="2"/>
</dbReference>
<dbReference type="InterPro" id="IPR008984">
    <property type="entry name" value="SMAD_FHA_dom_sf"/>
</dbReference>
<proteinExistence type="predicted"/>
<evidence type="ECO:0000256" key="6">
    <source>
        <dbReference type="ARBA" id="ARBA00022840"/>
    </source>
</evidence>
<feature type="transmembrane region" description="Helical" evidence="9">
    <location>
        <begin position="532"/>
        <end position="550"/>
    </location>
</feature>
<comment type="subcellular location">
    <subcellularLocation>
        <location evidence="1">Membrane</location>
        <topology evidence="1">Multi-pass membrane protein</topology>
    </subcellularLocation>
</comment>
<dbReference type="SUPFAM" id="SSF49879">
    <property type="entry name" value="SMAD/FHA domain"/>
    <property type="match status" value="2"/>
</dbReference>
<sequence length="744" mass="79470">MLYVRLDGHEWSFAPGRKLGVGRDPQADVRLDDERVSREHVRIWHSNGRWWVADHASRNGTWVVGADQAMDGPVPVVHGGLRLRLGALDGPELLLSTEQPEKPATHRVLTIGRSCSCDVVVEDPLASRRHATVELDEHTAVLHDAGSFNGTFRNGERIQEAEPLRPGDVIGVGSTSLTWDGTDVRAAPAPPPVFSARHLEVTTRTGAHLLDDVSITARAGALVAVIGPSGAGKSTLLGALTGLRPATRGHVTWNGRDLYAEYAQLRFLVGLVPQDDILHRQLTVRRALQFAARLRLPPDTTAAERDERVQEVLAEVGLTAQIDQRIDSLSGGQRKRTSIALELLTAPRLLFLDEPTSGLDPGLDRQVMRSLRSLADAGRVVLVVTHSVLALDECDRVLVLARGGRVAFFGPPVDVLPFFGVDDYPAAFAALEDRTWVGRYARSPARDAYVGRTSSAVVPVPAADAPPPPRAAPVRQLWTLIRRNAAVVAADRLFVVLLVGMPMLLALMAHAFPGEAGLSVSEARGDLHQIQLRLIVLVVGAALMGTAISVRELVVERPIYRRERAVGLSPGAYLVSKVVVLGVLVAGQCVVFTVLALVGLPGPDDALALGNGHVEVAAAVAAVGVTMTVAGLAVSAAATSTEQTMPALVVLVMAQLILCGGLFPVEGRAGLEQVSWVLPARFGYAATAATVGIQRPPAPDVDPLYDPTAQQWLVDLGLLGVQSLVFLALAAWALHRSATRNAWR</sequence>
<keyword evidence="3" id="KW-0597">Phosphoprotein</keyword>
<organism evidence="12 13">
    <name type="scientific">Kocuria turfanensis</name>
    <dbReference type="NCBI Taxonomy" id="388357"/>
    <lineage>
        <taxon>Bacteria</taxon>
        <taxon>Bacillati</taxon>
        <taxon>Actinomycetota</taxon>
        <taxon>Actinomycetes</taxon>
        <taxon>Micrococcales</taxon>
        <taxon>Micrococcaceae</taxon>
        <taxon>Kocuria</taxon>
    </lineage>
</organism>
<evidence type="ECO:0000256" key="9">
    <source>
        <dbReference type="SAM" id="Phobius"/>
    </source>
</evidence>
<dbReference type="FunFam" id="3.40.50.300:FF:000474">
    <property type="entry name" value="Putative ABC transporter ATP-binding subunit"/>
    <property type="match status" value="1"/>
</dbReference>
<evidence type="ECO:0000256" key="2">
    <source>
        <dbReference type="ARBA" id="ARBA00022448"/>
    </source>
</evidence>
<dbReference type="STRING" id="388357.GCA_001580365_00935"/>
<dbReference type="InterPro" id="IPR027417">
    <property type="entry name" value="P-loop_NTPase"/>
</dbReference>
<dbReference type="CDD" id="cd00060">
    <property type="entry name" value="FHA"/>
    <property type="match status" value="1"/>
</dbReference>
<feature type="transmembrane region" description="Helical" evidence="9">
    <location>
        <begin position="571"/>
        <end position="596"/>
    </location>
</feature>
<accession>A0A512I8L6</accession>
<dbReference type="GO" id="GO:0016020">
    <property type="term" value="C:membrane"/>
    <property type="evidence" value="ECO:0007669"/>
    <property type="project" value="UniProtKB-SubCell"/>
</dbReference>
<dbReference type="GO" id="GO:0016887">
    <property type="term" value="F:ATP hydrolysis activity"/>
    <property type="evidence" value="ECO:0007669"/>
    <property type="project" value="InterPro"/>
</dbReference>
<evidence type="ECO:0000259" key="10">
    <source>
        <dbReference type="PROSITE" id="PS50006"/>
    </source>
</evidence>
<gene>
    <name evidence="12" type="ORF">KTU01_01540</name>
</gene>
<evidence type="ECO:0000256" key="4">
    <source>
        <dbReference type="ARBA" id="ARBA00022692"/>
    </source>
</evidence>
<dbReference type="SMART" id="SM00382">
    <property type="entry name" value="AAA"/>
    <property type="match status" value="1"/>
</dbReference>
<dbReference type="Gene3D" id="3.40.50.300">
    <property type="entry name" value="P-loop containing nucleotide triphosphate hydrolases"/>
    <property type="match status" value="1"/>
</dbReference>
<evidence type="ECO:0000313" key="13">
    <source>
        <dbReference type="Proteomes" id="UP000321103"/>
    </source>
</evidence>
<dbReference type="InterPro" id="IPR003439">
    <property type="entry name" value="ABC_transporter-like_ATP-bd"/>
</dbReference>
<evidence type="ECO:0000259" key="11">
    <source>
        <dbReference type="PROSITE" id="PS50893"/>
    </source>
</evidence>
<dbReference type="SUPFAM" id="SSF52540">
    <property type="entry name" value="P-loop containing nucleoside triphosphate hydrolases"/>
    <property type="match status" value="1"/>
</dbReference>
<feature type="transmembrane region" description="Helical" evidence="9">
    <location>
        <begin position="616"/>
        <end position="638"/>
    </location>
</feature>
<name>A0A512I8L6_9MICC</name>
<feature type="transmembrane region" description="Helical" evidence="9">
    <location>
        <begin position="493"/>
        <end position="512"/>
    </location>
</feature>
<dbReference type="PROSITE" id="PS50006">
    <property type="entry name" value="FHA_DOMAIN"/>
    <property type="match status" value="2"/>
</dbReference>
<keyword evidence="13" id="KW-1185">Reference proteome</keyword>
<evidence type="ECO:0000256" key="1">
    <source>
        <dbReference type="ARBA" id="ARBA00004141"/>
    </source>
</evidence>
<dbReference type="PROSITE" id="PS50893">
    <property type="entry name" value="ABC_TRANSPORTER_2"/>
    <property type="match status" value="1"/>
</dbReference>
<dbReference type="PANTHER" id="PTHR48041:SF139">
    <property type="entry name" value="PROTEIN SCARLET"/>
    <property type="match status" value="1"/>
</dbReference>
<keyword evidence="4 9" id="KW-0812">Transmembrane</keyword>
<dbReference type="SMART" id="SM00240">
    <property type="entry name" value="FHA"/>
    <property type="match status" value="2"/>
</dbReference>
<dbReference type="GO" id="GO:0140359">
    <property type="term" value="F:ABC-type transporter activity"/>
    <property type="evidence" value="ECO:0007669"/>
    <property type="project" value="InterPro"/>
</dbReference>